<keyword evidence="4" id="KW-0969">Cilium</keyword>
<dbReference type="PROSITE" id="PS51450">
    <property type="entry name" value="LRR"/>
    <property type="match status" value="2"/>
</dbReference>
<dbReference type="SMART" id="SM00365">
    <property type="entry name" value="LRR_SD22"/>
    <property type="match status" value="2"/>
</dbReference>
<feature type="region of interest" description="Disordered" evidence="6">
    <location>
        <begin position="395"/>
        <end position="446"/>
    </location>
</feature>
<comment type="caution">
    <text evidence="7">The sequence shown here is derived from an EMBL/GenBank/DDBJ whole genome shotgun (WGS) entry which is preliminary data.</text>
</comment>
<dbReference type="Pfam" id="PF14580">
    <property type="entry name" value="LRR_9"/>
    <property type="match status" value="1"/>
</dbReference>
<feature type="region of interest" description="Disordered" evidence="6">
    <location>
        <begin position="24"/>
        <end position="80"/>
    </location>
</feature>
<evidence type="ECO:0008006" key="9">
    <source>
        <dbReference type="Google" id="ProtNLM"/>
    </source>
</evidence>
<dbReference type="InterPro" id="IPR032675">
    <property type="entry name" value="LRR_dom_sf"/>
</dbReference>
<dbReference type="Proteomes" id="UP001217089">
    <property type="component" value="Unassembled WGS sequence"/>
</dbReference>
<evidence type="ECO:0000256" key="2">
    <source>
        <dbReference type="ARBA" id="ARBA00022614"/>
    </source>
</evidence>
<name>A0ABQ9E1Q6_TEGGR</name>
<reference evidence="7 8" key="1">
    <citation type="submission" date="2022-12" db="EMBL/GenBank/DDBJ databases">
        <title>Chromosome-level genome of Tegillarca granosa.</title>
        <authorList>
            <person name="Kim J."/>
        </authorList>
    </citation>
    <scope>NUCLEOTIDE SEQUENCE [LARGE SCALE GENOMIC DNA]</scope>
    <source>
        <strain evidence="7">Teg-2019</strain>
        <tissue evidence="7">Adductor muscle</tissue>
    </source>
</reference>
<proteinExistence type="predicted"/>
<accession>A0ABQ9E1Q6</accession>
<feature type="region of interest" description="Disordered" evidence="6">
    <location>
        <begin position="278"/>
        <end position="372"/>
    </location>
</feature>
<dbReference type="SUPFAM" id="SSF52058">
    <property type="entry name" value="L domain-like"/>
    <property type="match status" value="1"/>
</dbReference>
<dbReference type="InterPro" id="IPR001611">
    <property type="entry name" value="Leu-rich_rpt"/>
</dbReference>
<feature type="compositionally biased region" description="Acidic residues" evidence="6">
    <location>
        <begin position="281"/>
        <end position="292"/>
    </location>
</feature>
<keyword evidence="5" id="KW-0966">Cell projection</keyword>
<dbReference type="EMBL" id="JARBDR010000921">
    <property type="protein sequence ID" value="KAJ8299060.1"/>
    <property type="molecule type" value="Genomic_DNA"/>
</dbReference>
<keyword evidence="2" id="KW-0433">Leucine-rich repeat</keyword>
<evidence type="ECO:0000256" key="3">
    <source>
        <dbReference type="ARBA" id="ARBA00022737"/>
    </source>
</evidence>
<feature type="compositionally biased region" description="Polar residues" evidence="6">
    <location>
        <begin position="427"/>
        <end position="439"/>
    </location>
</feature>
<gene>
    <name evidence="7" type="ORF">KUTeg_023120</name>
</gene>
<sequence>MKKMPLIEEITEEYETKVKIEIVDNVPDKKENDLDKNNGQTKIDEKNNNDNKENQAGGDNKADTESEKKDSEENNNENKDKWPSVLTKKFLKDHCKQMKLYITPHLNDVLYLHYKSIYKIENLEEYTGLKCLWLEANGIKVIENLDNQTELRCLYLQQNLIKKLENLEPLQKLDTLNRVLNLMGNKVIREIKNYRKSTIVRLMTGQAAGGVEAEREARDKWQQNERRKMQESMDVLLKTRNRHEAKRIEQELRSKGVENPEVDEDSVDWLTGEYKLKSEVTEEDKENQEEDISTLTDDIPEHRKMKTVQDYSSQKYQDLPDLEDPSYKPKIEILDDGDDEDTIIGSSSKESSRSESASQSQISLDAIKPEINQSQDFSQDSFGLLSNLHTIESSNIRKTGKIDFSQQEEKSAKMTREEKIWDMAENLGSTANKPSNPTDQWDDELD</sequence>
<evidence type="ECO:0000256" key="4">
    <source>
        <dbReference type="ARBA" id="ARBA00023069"/>
    </source>
</evidence>
<evidence type="ECO:0000313" key="8">
    <source>
        <dbReference type="Proteomes" id="UP001217089"/>
    </source>
</evidence>
<evidence type="ECO:0000256" key="1">
    <source>
        <dbReference type="ARBA" id="ARBA00004138"/>
    </source>
</evidence>
<evidence type="ECO:0000256" key="5">
    <source>
        <dbReference type="ARBA" id="ARBA00023273"/>
    </source>
</evidence>
<feature type="compositionally biased region" description="Low complexity" evidence="6">
    <location>
        <begin position="346"/>
        <end position="363"/>
    </location>
</feature>
<feature type="compositionally biased region" description="Basic and acidic residues" evidence="6">
    <location>
        <begin position="24"/>
        <end position="53"/>
    </location>
</feature>
<keyword evidence="3" id="KW-0677">Repeat</keyword>
<dbReference type="PANTHER" id="PTHR45973">
    <property type="entry name" value="PROTEIN PHOSPHATASE 1 REGULATORY SUBUNIT SDS22-RELATED"/>
    <property type="match status" value="1"/>
</dbReference>
<evidence type="ECO:0000313" key="7">
    <source>
        <dbReference type="EMBL" id="KAJ8299060.1"/>
    </source>
</evidence>
<evidence type="ECO:0000256" key="6">
    <source>
        <dbReference type="SAM" id="MobiDB-lite"/>
    </source>
</evidence>
<dbReference type="Gene3D" id="3.80.10.10">
    <property type="entry name" value="Ribonuclease Inhibitor"/>
    <property type="match status" value="1"/>
</dbReference>
<organism evidence="7 8">
    <name type="scientific">Tegillarca granosa</name>
    <name type="common">Malaysian cockle</name>
    <name type="synonym">Anadara granosa</name>
    <dbReference type="NCBI Taxonomy" id="220873"/>
    <lineage>
        <taxon>Eukaryota</taxon>
        <taxon>Metazoa</taxon>
        <taxon>Spiralia</taxon>
        <taxon>Lophotrochozoa</taxon>
        <taxon>Mollusca</taxon>
        <taxon>Bivalvia</taxon>
        <taxon>Autobranchia</taxon>
        <taxon>Pteriomorphia</taxon>
        <taxon>Arcoida</taxon>
        <taxon>Arcoidea</taxon>
        <taxon>Arcidae</taxon>
        <taxon>Tegillarca</taxon>
    </lineage>
</organism>
<dbReference type="InterPro" id="IPR050576">
    <property type="entry name" value="Cilia_flagella_integrity"/>
</dbReference>
<feature type="compositionally biased region" description="Basic and acidic residues" evidence="6">
    <location>
        <begin position="407"/>
        <end position="422"/>
    </location>
</feature>
<feature type="compositionally biased region" description="Basic and acidic residues" evidence="6">
    <location>
        <begin position="60"/>
        <end position="80"/>
    </location>
</feature>
<dbReference type="PANTHER" id="PTHR45973:SF9">
    <property type="entry name" value="LEUCINE-RICH REPEAT-CONTAINING PROTEIN 46"/>
    <property type="match status" value="1"/>
</dbReference>
<protein>
    <recommendedName>
        <fullName evidence="9">Dynein assembly factor 1, axonemal homolog</fullName>
    </recommendedName>
</protein>
<keyword evidence="8" id="KW-1185">Reference proteome</keyword>
<comment type="subcellular location">
    <subcellularLocation>
        <location evidence="1">Cell projection</location>
        <location evidence="1">Cilium</location>
    </subcellularLocation>
</comment>